<keyword evidence="3" id="KW-1185">Reference proteome</keyword>
<gene>
    <name evidence="2" type="ORF">NDU88_004478</name>
</gene>
<accession>A0AAV7UFK8</accession>
<evidence type="ECO:0000313" key="3">
    <source>
        <dbReference type="Proteomes" id="UP001066276"/>
    </source>
</evidence>
<evidence type="ECO:0000313" key="2">
    <source>
        <dbReference type="EMBL" id="KAJ1187707.1"/>
    </source>
</evidence>
<feature type="compositionally biased region" description="Basic and acidic residues" evidence="1">
    <location>
        <begin position="114"/>
        <end position="125"/>
    </location>
</feature>
<name>A0AAV7UFK8_PLEWA</name>
<feature type="compositionally biased region" description="Basic and acidic residues" evidence="1">
    <location>
        <begin position="75"/>
        <end position="84"/>
    </location>
</feature>
<evidence type="ECO:0000256" key="1">
    <source>
        <dbReference type="SAM" id="MobiDB-lite"/>
    </source>
</evidence>
<feature type="region of interest" description="Disordered" evidence="1">
    <location>
        <begin position="1"/>
        <end position="125"/>
    </location>
</feature>
<proteinExistence type="predicted"/>
<protein>
    <submittedName>
        <fullName evidence="2">Uncharacterized protein</fullName>
    </submittedName>
</protein>
<dbReference type="EMBL" id="JANPWB010000005">
    <property type="protein sequence ID" value="KAJ1187707.1"/>
    <property type="molecule type" value="Genomic_DNA"/>
</dbReference>
<organism evidence="2 3">
    <name type="scientific">Pleurodeles waltl</name>
    <name type="common">Iberian ribbed newt</name>
    <dbReference type="NCBI Taxonomy" id="8319"/>
    <lineage>
        <taxon>Eukaryota</taxon>
        <taxon>Metazoa</taxon>
        <taxon>Chordata</taxon>
        <taxon>Craniata</taxon>
        <taxon>Vertebrata</taxon>
        <taxon>Euteleostomi</taxon>
        <taxon>Amphibia</taxon>
        <taxon>Batrachia</taxon>
        <taxon>Caudata</taxon>
        <taxon>Salamandroidea</taxon>
        <taxon>Salamandridae</taxon>
        <taxon>Pleurodelinae</taxon>
        <taxon>Pleurodeles</taxon>
    </lineage>
</organism>
<comment type="caution">
    <text evidence="2">The sequence shown here is derived from an EMBL/GenBank/DDBJ whole genome shotgun (WGS) entry which is preliminary data.</text>
</comment>
<reference evidence="2" key="1">
    <citation type="journal article" date="2022" name="bioRxiv">
        <title>Sequencing and chromosome-scale assembly of the giantPleurodeles waltlgenome.</title>
        <authorList>
            <person name="Brown T."/>
            <person name="Elewa A."/>
            <person name="Iarovenko S."/>
            <person name="Subramanian E."/>
            <person name="Araus A.J."/>
            <person name="Petzold A."/>
            <person name="Susuki M."/>
            <person name="Suzuki K.-i.T."/>
            <person name="Hayashi T."/>
            <person name="Toyoda A."/>
            <person name="Oliveira C."/>
            <person name="Osipova E."/>
            <person name="Leigh N.D."/>
            <person name="Simon A."/>
            <person name="Yun M.H."/>
        </authorList>
    </citation>
    <scope>NUCLEOTIDE SEQUENCE</scope>
    <source>
        <strain evidence="2">20211129_DDA</strain>
        <tissue evidence="2">Liver</tissue>
    </source>
</reference>
<dbReference type="AlphaFoldDB" id="A0AAV7UFK8"/>
<sequence length="125" mass="13323">MDKVNDGLACDGSDRADPHPTVTSADSAHSLPEATRRAGFPIGFQQCPREGGAVKGKAQKCRGESIRSGTQEEPTGERTSETGGDHGGALLGDVRRSWEENISEEQTPSQSRPLDGDRWPRGAHA</sequence>
<dbReference type="Proteomes" id="UP001066276">
    <property type="component" value="Chromosome 3_1"/>
</dbReference>